<reference evidence="2" key="1">
    <citation type="submission" date="2017-02" db="EMBL/GenBank/DDBJ databases">
        <title>Delving into the versatile metabolic prowess of the omnipresent phylum Bacteroidetes.</title>
        <authorList>
            <person name="Nobu M.K."/>
            <person name="Mei R."/>
            <person name="Narihiro T."/>
            <person name="Kuroda K."/>
            <person name="Liu W.-T."/>
        </authorList>
    </citation>
    <scope>NUCLEOTIDE SEQUENCE</scope>
    <source>
        <strain evidence="2">ADurb.Bin160</strain>
    </source>
</reference>
<protein>
    <submittedName>
        <fullName evidence="2">Uncharacterized protein</fullName>
    </submittedName>
</protein>
<gene>
    <name evidence="2" type="ORF">BWY04_00631</name>
</gene>
<name>A0A1V5ZNE7_9BACT</name>
<evidence type="ECO:0000256" key="1">
    <source>
        <dbReference type="SAM" id="SignalP"/>
    </source>
</evidence>
<comment type="caution">
    <text evidence="2">The sequence shown here is derived from an EMBL/GenBank/DDBJ whole genome shotgun (WGS) entry which is preliminary data.</text>
</comment>
<dbReference type="AlphaFoldDB" id="A0A1V5ZNE7"/>
<sequence>MKKFIAIVLFVLFIIGFAKAGNISTNNMSSIYNSCNSNESKDVYYYLDNGVNSLTRNPYDVF</sequence>
<organism evidence="2">
    <name type="scientific">candidate division CPR1 bacterium ADurb.Bin160</name>
    <dbReference type="NCBI Taxonomy" id="1852826"/>
    <lineage>
        <taxon>Bacteria</taxon>
        <taxon>candidate division CPR1</taxon>
    </lineage>
</organism>
<dbReference type="EMBL" id="MWDB01000011">
    <property type="protein sequence ID" value="OQB41743.1"/>
    <property type="molecule type" value="Genomic_DNA"/>
</dbReference>
<dbReference type="Proteomes" id="UP000485621">
    <property type="component" value="Unassembled WGS sequence"/>
</dbReference>
<proteinExistence type="predicted"/>
<evidence type="ECO:0000313" key="2">
    <source>
        <dbReference type="EMBL" id="OQB41743.1"/>
    </source>
</evidence>
<feature type="chain" id="PRO_5012166744" evidence="1">
    <location>
        <begin position="21"/>
        <end position="62"/>
    </location>
</feature>
<feature type="signal peptide" evidence="1">
    <location>
        <begin position="1"/>
        <end position="20"/>
    </location>
</feature>
<keyword evidence="1" id="KW-0732">Signal</keyword>
<accession>A0A1V5ZNE7</accession>